<dbReference type="GeneTree" id="ENSGT00940000158967"/>
<evidence type="ECO:0000256" key="1">
    <source>
        <dbReference type="SAM" id="SignalP"/>
    </source>
</evidence>
<dbReference type="Proteomes" id="UP000694559">
    <property type="component" value="Unplaced"/>
</dbReference>
<dbReference type="AlphaFoldDB" id="A0A8C6XFP2"/>
<evidence type="ECO:0000313" key="3">
    <source>
        <dbReference type="Ensembl" id="ENSNNAP00000013549.1"/>
    </source>
</evidence>
<sequence length="144" mass="15655">MLRAAGLAGLLLLLAALGGFGGLCGAPGETFTSMLSIRRALGTEQALLGHLRSYLEDEASRLRDLDRFYQKIQDLHQGSSGTMANPLMAFALIKRLQSDWRNVVYSLEGSENIQGTPSSQLFNLRREEAHLNGSPGVRPDNSNP</sequence>
<protein>
    <recommendedName>
        <fullName evidence="2">Prolyl 4-hydroxylase N-terminal domain-containing protein</fullName>
    </recommendedName>
</protein>
<dbReference type="OrthoDB" id="420380at2759"/>
<dbReference type="OMA" id="RNTQGTG"/>
<dbReference type="Gene3D" id="6.10.140.1460">
    <property type="match status" value="1"/>
</dbReference>
<evidence type="ECO:0000259" key="2">
    <source>
        <dbReference type="Pfam" id="PF08336"/>
    </source>
</evidence>
<accession>A0A8C6XFP2</accession>
<reference evidence="3" key="1">
    <citation type="submission" date="2025-08" db="UniProtKB">
        <authorList>
            <consortium name="Ensembl"/>
        </authorList>
    </citation>
    <scope>IDENTIFICATION</scope>
</reference>
<feature type="signal peptide" evidence="1">
    <location>
        <begin position="1"/>
        <end position="25"/>
    </location>
</feature>
<feature type="domain" description="Prolyl 4-hydroxylase N-terminal" evidence="2">
    <location>
        <begin position="34"/>
        <end position="108"/>
    </location>
</feature>
<dbReference type="GO" id="GO:0004656">
    <property type="term" value="F:procollagen-proline 4-dioxygenase activity"/>
    <property type="evidence" value="ECO:0007669"/>
    <property type="project" value="InterPro"/>
</dbReference>
<evidence type="ECO:0000313" key="4">
    <source>
        <dbReference type="Proteomes" id="UP000694559"/>
    </source>
</evidence>
<keyword evidence="4" id="KW-1185">Reference proteome</keyword>
<dbReference type="Pfam" id="PF08336">
    <property type="entry name" value="P4Ha_N"/>
    <property type="match status" value="1"/>
</dbReference>
<organism evidence="3 4">
    <name type="scientific">Naja naja</name>
    <name type="common">Indian cobra</name>
    <dbReference type="NCBI Taxonomy" id="35670"/>
    <lineage>
        <taxon>Eukaryota</taxon>
        <taxon>Metazoa</taxon>
        <taxon>Chordata</taxon>
        <taxon>Craniata</taxon>
        <taxon>Vertebrata</taxon>
        <taxon>Euteleostomi</taxon>
        <taxon>Lepidosauria</taxon>
        <taxon>Squamata</taxon>
        <taxon>Bifurcata</taxon>
        <taxon>Unidentata</taxon>
        <taxon>Episquamata</taxon>
        <taxon>Toxicofera</taxon>
        <taxon>Serpentes</taxon>
        <taxon>Colubroidea</taxon>
        <taxon>Elapidae</taxon>
        <taxon>Elapinae</taxon>
        <taxon>Naja</taxon>
    </lineage>
</organism>
<feature type="chain" id="PRO_5034716431" description="Prolyl 4-hydroxylase N-terminal domain-containing protein" evidence="1">
    <location>
        <begin position="26"/>
        <end position="144"/>
    </location>
</feature>
<reference evidence="3" key="2">
    <citation type="submission" date="2025-09" db="UniProtKB">
        <authorList>
            <consortium name="Ensembl"/>
        </authorList>
    </citation>
    <scope>IDENTIFICATION</scope>
</reference>
<name>A0A8C6XFP2_NAJNA</name>
<keyword evidence="1" id="KW-0732">Signal</keyword>
<proteinExistence type="predicted"/>
<dbReference type="Ensembl" id="ENSNNAT00000014191.1">
    <property type="protein sequence ID" value="ENSNNAP00000013549.1"/>
    <property type="gene ID" value="ENSNNAG00000009133.1"/>
</dbReference>
<dbReference type="GO" id="GO:0005783">
    <property type="term" value="C:endoplasmic reticulum"/>
    <property type="evidence" value="ECO:0007669"/>
    <property type="project" value="InterPro"/>
</dbReference>
<dbReference type="InterPro" id="IPR013547">
    <property type="entry name" value="P4H_N"/>
</dbReference>